<evidence type="ECO:0000256" key="2">
    <source>
        <dbReference type="SAM" id="SignalP"/>
    </source>
</evidence>
<name>A0ABW3KG27_9GAMM</name>
<proteinExistence type="predicted"/>
<dbReference type="InterPro" id="IPR049286">
    <property type="entry name" value="DUF6844"/>
</dbReference>
<keyword evidence="2" id="KW-0732">Signal</keyword>
<feature type="signal peptide" evidence="2">
    <location>
        <begin position="1"/>
        <end position="20"/>
    </location>
</feature>
<feature type="domain" description="DUF6844" evidence="3">
    <location>
        <begin position="175"/>
        <end position="270"/>
    </location>
</feature>
<sequence length="485" mass="53485">MKKYLYGAVLFGLYSTCSLAQQAPAADPEPTKILTADTVAVTPEQPDAVDDAVAAPAQTEIEIVKAVGSGIKNAHQYVSDQADSYVSKRRQSYRQQGRNNEVFLQYGVADISLPSTAPDWGDARTIAYLQAQTKAREELMGELHLDISAEVARESFRTNKGPEFTPEELRSESKMNAMMSKLVAVVDGSLNTKLTELGIDHTEFDAAPMSKRKVMMRKAISRETETRARGEISGAMIVKTFEVTDDNDNTSVAVVLSTSNKMKNLLASLQNSKGQVVPEPDKPGVNLDHFLDANKANLMYEYGVKMLRDEQGYPMLVSFGMAGNDCNPVDYEECNDNRDFAFIEAQQEAYAHISEAYNLYGSMKTNVSKGSQREKVQTLIKNDDGEESLQATTTKLLKETRQMSKMSSLVQGLVGLAVAKRWTHKHPTSGREINGVVVAWHPQKEQAMRTFKAGKTPIDLNLQPSNRQSGSNQGASLDLMDISDF</sequence>
<feature type="compositionally biased region" description="Polar residues" evidence="1">
    <location>
        <begin position="462"/>
        <end position="475"/>
    </location>
</feature>
<dbReference type="Proteomes" id="UP001597048">
    <property type="component" value="Unassembled WGS sequence"/>
</dbReference>
<evidence type="ECO:0000313" key="5">
    <source>
        <dbReference type="Proteomes" id="UP001597048"/>
    </source>
</evidence>
<keyword evidence="5" id="KW-1185">Reference proteome</keyword>
<organism evidence="4 5">
    <name type="scientific">Oceanisphaera ostreae</name>
    <dbReference type="NCBI Taxonomy" id="914151"/>
    <lineage>
        <taxon>Bacteria</taxon>
        <taxon>Pseudomonadati</taxon>
        <taxon>Pseudomonadota</taxon>
        <taxon>Gammaproteobacteria</taxon>
        <taxon>Aeromonadales</taxon>
        <taxon>Aeromonadaceae</taxon>
        <taxon>Oceanisphaera</taxon>
    </lineage>
</organism>
<evidence type="ECO:0000259" key="3">
    <source>
        <dbReference type="Pfam" id="PF20891"/>
    </source>
</evidence>
<reference evidence="5" key="1">
    <citation type="journal article" date="2019" name="Int. J. Syst. Evol. Microbiol.">
        <title>The Global Catalogue of Microorganisms (GCM) 10K type strain sequencing project: providing services to taxonomists for standard genome sequencing and annotation.</title>
        <authorList>
            <consortium name="The Broad Institute Genomics Platform"/>
            <consortium name="The Broad Institute Genome Sequencing Center for Infectious Disease"/>
            <person name="Wu L."/>
            <person name="Ma J."/>
        </authorList>
    </citation>
    <scope>NUCLEOTIDE SEQUENCE [LARGE SCALE GENOMIC DNA]</scope>
    <source>
        <strain evidence="5">CCUG 60525</strain>
    </source>
</reference>
<comment type="caution">
    <text evidence="4">The sequence shown here is derived from an EMBL/GenBank/DDBJ whole genome shotgun (WGS) entry which is preliminary data.</text>
</comment>
<dbReference type="Pfam" id="PF20891">
    <property type="entry name" value="DUF6844"/>
    <property type="match status" value="1"/>
</dbReference>
<accession>A0ABW3KG27</accession>
<dbReference type="RefSeq" id="WP_379556909.1">
    <property type="nucleotide sequence ID" value="NZ_JBHTJS010000004.1"/>
</dbReference>
<feature type="region of interest" description="Disordered" evidence="1">
    <location>
        <begin position="456"/>
        <end position="477"/>
    </location>
</feature>
<dbReference type="EMBL" id="JBHTJS010000004">
    <property type="protein sequence ID" value="MFD1006986.1"/>
    <property type="molecule type" value="Genomic_DNA"/>
</dbReference>
<evidence type="ECO:0000313" key="4">
    <source>
        <dbReference type="EMBL" id="MFD1006986.1"/>
    </source>
</evidence>
<feature type="chain" id="PRO_5045968525" evidence="2">
    <location>
        <begin position="21"/>
        <end position="485"/>
    </location>
</feature>
<protein>
    <submittedName>
        <fullName evidence="4">DUF6844 domain-containing protein</fullName>
    </submittedName>
</protein>
<evidence type="ECO:0000256" key="1">
    <source>
        <dbReference type="SAM" id="MobiDB-lite"/>
    </source>
</evidence>
<gene>
    <name evidence="4" type="ORF">ACFQ1C_02280</name>
</gene>